<dbReference type="EnsemblMetazoa" id="PPA40680.1">
    <property type="protein sequence ID" value="PPA40680.1"/>
    <property type="gene ID" value="WBGene00279049"/>
</dbReference>
<dbReference type="OrthoDB" id="2121326at2759"/>
<dbReference type="AlphaFoldDB" id="A0A2A6C3P7"/>
<dbReference type="InterPro" id="IPR019423">
    <property type="entry name" value="7TM_GPCR_serpentine_rcpt_Srj"/>
</dbReference>
<organism evidence="1 2">
    <name type="scientific">Pristionchus pacificus</name>
    <name type="common">Parasitic nematode worm</name>
    <dbReference type="NCBI Taxonomy" id="54126"/>
    <lineage>
        <taxon>Eukaryota</taxon>
        <taxon>Metazoa</taxon>
        <taxon>Ecdysozoa</taxon>
        <taxon>Nematoda</taxon>
        <taxon>Chromadorea</taxon>
        <taxon>Rhabditida</taxon>
        <taxon>Rhabditina</taxon>
        <taxon>Diplogasteromorpha</taxon>
        <taxon>Diplogasteroidea</taxon>
        <taxon>Neodiplogasteridae</taxon>
        <taxon>Pristionchus</taxon>
    </lineage>
</organism>
<accession>A0A8R1Z081</accession>
<reference evidence="1" key="2">
    <citation type="submission" date="2022-06" db="UniProtKB">
        <authorList>
            <consortium name="EnsemblMetazoa"/>
        </authorList>
    </citation>
    <scope>IDENTIFICATION</scope>
    <source>
        <strain evidence="1">PS312</strain>
    </source>
</reference>
<protein>
    <submittedName>
        <fullName evidence="1">G protein-coupled receptor</fullName>
    </submittedName>
</protein>
<reference evidence="2" key="1">
    <citation type="journal article" date="2008" name="Nat. Genet.">
        <title>The Pristionchus pacificus genome provides a unique perspective on nematode lifestyle and parasitism.</title>
        <authorList>
            <person name="Dieterich C."/>
            <person name="Clifton S.W."/>
            <person name="Schuster L.N."/>
            <person name="Chinwalla A."/>
            <person name="Delehaunty K."/>
            <person name="Dinkelacker I."/>
            <person name="Fulton L."/>
            <person name="Fulton R."/>
            <person name="Godfrey J."/>
            <person name="Minx P."/>
            <person name="Mitreva M."/>
            <person name="Roeseler W."/>
            <person name="Tian H."/>
            <person name="Witte H."/>
            <person name="Yang S.P."/>
            <person name="Wilson R.K."/>
            <person name="Sommer R.J."/>
        </authorList>
    </citation>
    <scope>NUCLEOTIDE SEQUENCE [LARGE SCALE GENOMIC DNA]</scope>
    <source>
        <strain evidence="2">PS312</strain>
    </source>
</reference>
<keyword evidence="2" id="KW-1185">Reference proteome</keyword>
<accession>A0A2A6C3P7</accession>
<dbReference type="SUPFAM" id="SSF81321">
    <property type="entry name" value="Family A G protein-coupled receptor-like"/>
    <property type="match status" value="2"/>
</dbReference>
<dbReference type="Proteomes" id="UP000005239">
    <property type="component" value="Unassembled WGS sequence"/>
</dbReference>
<dbReference type="PANTHER" id="PTHR45907">
    <property type="entry name" value="SERPENTINE RECEPTOR, CLASS J"/>
    <property type="match status" value="1"/>
</dbReference>
<dbReference type="Pfam" id="PF10326">
    <property type="entry name" value="7TM_GPCR_Str"/>
    <property type="match status" value="2"/>
</dbReference>
<dbReference type="PANTHER" id="PTHR45907:SF16">
    <property type="entry name" value="SERPENTINE RECEPTOR, CLASS J"/>
    <property type="match status" value="1"/>
</dbReference>
<proteinExistence type="predicted"/>
<sequence length="1009" mass="114083">METSQTWTGTMFSPQYHNRAINDISRAIQEVITVLAITVNLMLLRIVFTSQRREIGSYRYLIATFAVSDLIYTSVHWLVYPIPEMYGNSYLLSGHNIISSRFGPCLYCTVYSQAVPILTFHFLYRTFAIRSPEYLSRPARFFGALFVTTVIVDLDGFFVMWVLFRPDEETLAKNAPFFAGNTSAPVIHRIETAGDHVQALYWSDDTFEKPRWLNLLGAFDMMAVISATYIIVIVCGHLINKYLKIQLRLGAHSESDDVRVSSTLRSSHSHFLTRFLQWIGLGKCMEHKDTSAEHHSGGYIRSRTSVSHLQPEFLQELLALTVNCMLLRIVFTSERRDIGSYRYLIATFAVSDLLYTSIHWLVYPIPEMYGNSYMISGHNILTSRIGPCIYGTIYSQAVPILTFHFLYRTFSIRNPEYLSRPFRFFGALLITTIIIDLDGFIVNWVLFRPDEETLAKNAPFFSGNVSTPVVHRIETARDHVQALFWSGKTFEKPRWLNLLGALNMFVVIGVTYIIVIVCSHLINEYLKEHAKSIRTVSLHRQLFRLLVCQAIYPLITTYFPLAVSVFSPIFGLNFDWVPVIKQDFCNGSGWDRAYRDRLKKSTVDERALPFRMVQMRLRHGILLIFALLCKTDAKVEFTYSTMYDVFDLPGGAEIPLPRCENGCLIFASIGGINDVDQYIKNMIVNDSVKGRIKSIADIATGFEPGTSQKVPLEITNSGKYSIKNLNAPADTAKDVTVWIVDRDAAKQVEYEIYDAAYMGRVPSSPKKVVTIMSASRFTVYVDKGEINPFSAWQVGFDNSLGNPDLCNYVIMIPDTIEFDGFKFPVDAPIFSFVFTTAKSVSLRADYNYLNTRSMTREGFITSPGYHGCVNVDPSQVHKSTSYHYSDQIELHGEPNFYVVNMDAITNLDEAHNIEVTNLADGSTLTIGGEWRNSQVNLPNAQTVTVYYHDVIAPQSFLIRYTTSIKDGSSSTSTSTQQPTTSAVGVATAVTAFAVVMSKLLALREVMQNH</sequence>
<gene>
    <name evidence="1" type="primary">WBGene00279049</name>
</gene>
<evidence type="ECO:0000313" key="1">
    <source>
        <dbReference type="EnsemblMetazoa" id="PPA40680.1"/>
    </source>
</evidence>
<dbReference type="InterPro" id="IPR019428">
    <property type="entry name" value="7TM_GPCR_serpentine_rcpt_Str"/>
</dbReference>
<evidence type="ECO:0000313" key="2">
    <source>
        <dbReference type="Proteomes" id="UP000005239"/>
    </source>
</evidence>
<name>A0A2A6C3P7_PRIPA</name>